<gene>
    <name evidence="16" type="ORF">HRJ34_24950</name>
</gene>
<evidence type="ECO:0000256" key="7">
    <source>
        <dbReference type="ARBA" id="ARBA00023065"/>
    </source>
</evidence>
<dbReference type="SUPFAM" id="SSF56935">
    <property type="entry name" value="Porins"/>
    <property type="match status" value="1"/>
</dbReference>
<dbReference type="Proteomes" id="UP000664914">
    <property type="component" value="Chromosome"/>
</dbReference>
<keyword evidence="7" id="KW-0406">Ion transport</keyword>
<dbReference type="InterPro" id="IPR012910">
    <property type="entry name" value="Plug_dom"/>
</dbReference>
<dbReference type="Gene3D" id="2.40.170.20">
    <property type="entry name" value="TonB-dependent receptor, beta-barrel domain"/>
    <property type="match status" value="1"/>
</dbReference>
<accession>A0A975D262</accession>
<dbReference type="PANTHER" id="PTHR32552">
    <property type="entry name" value="FERRICHROME IRON RECEPTOR-RELATED"/>
    <property type="match status" value="1"/>
</dbReference>
<keyword evidence="2 11" id="KW-0813">Transport</keyword>
<dbReference type="Pfam" id="PF00593">
    <property type="entry name" value="TonB_dep_Rec_b-barrel"/>
    <property type="match status" value="1"/>
</dbReference>
<sequence length="759" mass="81317">MGSSKFVRGASLIAIAGAFAAVPPAYAQGQAGVEAQSGQDGSSGGLEEIVVTAQKRSENAQKVAATVTVVNAEALVAGGVTDLRGVASFLPMTNLSQENVVTQAFIRGIGQTSDAETNDPAVATNIDGVYQSRYTLSGSMFDIERVEVLAGPQGTLYGRNAAGGAINITTKLPQFTPGGEARFEIGNYNRFHGFGAINVPLSEQVALRGAVDYLRHDGYLSNGQNAKDNLAARLTALIEPDSDLTIVLRGEYQHTGGDGDGIVLRPLLKKSDPWFQPEIPGEDFYVHRKVYKGNAEIKYQVGGPANLSVTYIPAYTYYDLSYRSPIGYNQRYYPNPGVAGNPLTGFAGALENLGDTGRQLTNELRLAGDTGRLNFVLGLFQFRQSAHGPGVSFEIYNPGVFSGGSFRPYSFASGGPQNDLNVVTNSKAIFGQATYAVTDALRFTVGGRYSWDKRHADGVSQGLVPIANIALPPIVYDLRLSDNRFDWKVGVEADVAPHSMAYATVQTGYIGSGFNITSNAAASTFKPETLTAYTVGLKNSLFGNSLRLNLEAFYYDYRQLQVSAYNSASGSALLYNVPKSEIYGLQVDTTWKAGPNTTFTANLGYLHATIKRGVLPPGAVYTCGVPGAIPAELCNGNSLIDYSGFTLPNAPRWSGSTSVTQIFPLASGAAIEARGSMNFESKSWGLFSHLEGLDKPAFAKIDASLTYRSSDERWALGLWVRNLTNNARYVTPTTTNVYGLNTWFIDAPRTAGVKAELSF</sequence>
<dbReference type="GO" id="GO:0006826">
    <property type="term" value="P:iron ion transport"/>
    <property type="evidence" value="ECO:0007669"/>
    <property type="project" value="UniProtKB-KW"/>
</dbReference>
<feature type="domain" description="TonB-dependent receptor plug" evidence="15">
    <location>
        <begin position="60"/>
        <end position="165"/>
    </location>
</feature>
<dbReference type="Pfam" id="PF07715">
    <property type="entry name" value="Plug"/>
    <property type="match status" value="1"/>
</dbReference>
<evidence type="ECO:0000256" key="1">
    <source>
        <dbReference type="ARBA" id="ARBA00004571"/>
    </source>
</evidence>
<reference evidence="16" key="2">
    <citation type="submission" date="2021-04" db="EMBL/GenBank/DDBJ databases">
        <title>Isolation and genomic analysis of the ibuprofen-degrading bacterium Sphingomonas strain MPO218.</title>
        <authorList>
            <person name="Aulestia M."/>
            <person name="Flores A."/>
            <person name="Mangas E.L."/>
            <person name="Perez-Pulido A.J."/>
            <person name="Santero E."/>
            <person name="Camacho E.M."/>
        </authorList>
    </citation>
    <scope>NUCLEOTIDE SEQUENCE</scope>
    <source>
        <strain evidence="16">MPO218</strain>
    </source>
</reference>
<dbReference type="PROSITE" id="PS52016">
    <property type="entry name" value="TONB_DEPENDENT_REC_3"/>
    <property type="match status" value="1"/>
</dbReference>
<name>A0A975D262_9SPHN</name>
<evidence type="ECO:0000256" key="5">
    <source>
        <dbReference type="ARBA" id="ARBA00022692"/>
    </source>
</evidence>
<proteinExistence type="inferred from homology"/>
<dbReference type="RefSeq" id="WP_208632757.1">
    <property type="nucleotide sequence ID" value="NZ_CP059319.1"/>
</dbReference>
<keyword evidence="8 12" id="KW-0798">TonB box</keyword>
<comment type="similarity">
    <text evidence="11 12">Belongs to the TonB-dependent receptor family.</text>
</comment>
<evidence type="ECO:0000256" key="8">
    <source>
        <dbReference type="ARBA" id="ARBA00023077"/>
    </source>
</evidence>
<dbReference type="EMBL" id="CP059319">
    <property type="protein sequence ID" value="QTH21528.1"/>
    <property type="molecule type" value="Genomic_DNA"/>
</dbReference>
<dbReference type="InterPro" id="IPR036942">
    <property type="entry name" value="Beta-barrel_TonB_sf"/>
</dbReference>
<evidence type="ECO:0000313" key="17">
    <source>
        <dbReference type="Proteomes" id="UP000664914"/>
    </source>
</evidence>
<keyword evidence="13" id="KW-0732">Signal</keyword>
<keyword evidence="3 11" id="KW-1134">Transmembrane beta strand</keyword>
<dbReference type="InterPro" id="IPR000531">
    <property type="entry name" value="Beta-barrel_TonB"/>
</dbReference>
<evidence type="ECO:0000256" key="13">
    <source>
        <dbReference type="SAM" id="SignalP"/>
    </source>
</evidence>
<protein>
    <submittedName>
        <fullName evidence="16">TonB-dependent receptor</fullName>
    </submittedName>
</protein>
<dbReference type="GO" id="GO:0009279">
    <property type="term" value="C:cell outer membrane"/>
    <property type="evidence" value="ECO:0007669"/>
    <property type="project" value="UniProtKB-SubCell"/>
</dbReference>
<feature type="chain" id="PRO_5037999370" evidence="13">
    <location>
        <begin position="28"/>
        <end position="759"/>
    </location>
</feature>
<keyword evidence="9 11" id="KW-0472">Membrane</keyword>
<keyword evidence="5 11" id="KW-0812">Transmembrane</keyword>
<reference evidence="16" key="1">
    <citation type="submission" date="2020-07" db="EMBL/GenBank/DDBJ databases">
        <authorList>
            <person name="Camacho E."/>
        </authorList>
    </citation>
    <scope>NUCLEOTIDE SEQUENCE</scope>
    <source>
        <strain evidence="16">MPO218</strain>
    </source>
</reference>
<evidence type="ECO:0000256" key="9">
    <source>
        <dbReference type="ARBA" id="ARBA00023136"/>
    </source>
</evidence>
<dbReference type="InterPro" id="IPR039426">
    <property type="entry name" value="TonB-dep_rcpt-like"/>
</dbReference>
<keyword evidence="16" id="KW-0675">Receptor</keyword>
<evidence type="ECO:0000256" key="6">
    <source>
        <dbReference type="ARBA" id="ARBA00023004"/>
    </source>
</evidence>
<keyword evidence="4" id="KW-0410">Iron transport</keyword>
<keyword evidence="10 11" id="KW-0998">Cell outer membrane</keyword>
<evidence type="ECO:0000256" key="3">
    <source>
        <dbReference type="ARBA" id="ARBA00022452"/>
    </source>
</evidence>
<evidence type="ECO:0000256" key="11">
    <source>
        <dbReference type="PROSITE-ProRule" id="PRU01360"/>
    </source>
</evidence>
<evidence type="ECO:0000313" key="16">
    <source>
        <dbReference type="EMBL" id="QTH21528.1"/>
    </source>
</evidence>
<feature type="signal peptide" evidence="13">
    <location>
        <begin position="1"/>
        <end position="27"/>
    </location>
</feature>
<comment type="subcellular location">
    <subcellularLocation>
        <location evidence="1 11">Cell outer membrane</location>
        <topology evidence="1 11">Multi-pass membrane protein</topology>
    </subcellularLocation>
</comment>
<evidence type="ECO:0000256" key="12">
    <source>
        <dbReference type="RuleBase" id="RU003357"/>
    </source>
</evidence>
<evidence type="ECO:0000259" key="15">
    <source>
        <dbReference type="Pfam" id="PF07715"/>
    </source>
</evidence>
<evidence type="ECO:0000259" key="14">
    <source>
        <dbReference type="Pfam" id="PF00593"/>
    </source>
</evidence>
<evidence type="ECO:0000256" key="4">
    <source>
        <dbReference type="ARBA" id="ARBA00022496"/>
    </source>
</evidence>
<dbReference type="PANTHER" id="PTHR32552:SF81">
    <property type="entry name" value="TONB-DEPENDENT OUTER MEMBRANE RECEPTOR"/>
    <property type="match status" value="1"/>
</dbReference>
<dbReference type="AlphaFoldDB" id="A0A975D262"/>
<feature type="domain" description="TonB-dependent receptor-like beta-barrel" evidence="14">
    <location>
        <begin position="288"/>
        <end position="723"/>
    </location>
</feature>
<keyword evidence="6" id="KW-0408">Iron</keyword>
<evidence type="ECO:0000256" key="10">
    <source>
        <dbReference type="ARBA" id="ARBA00023237"/>
    </source>
</evidence>
<evidence type="ECO:0000256" key="2">
    <source>
        <dbReference type="ARBA" id="ARBA00022448"/>
    </source>
</evidence>
<organism evidence="16 17">
    <name type="scientific">Rhizorhabdus wittichii</name>
    <dbReference type="NCBI Taxonomy" id="160791"/>
    <lineage>
        <taxon>Bacteria</taxon>
        <taxon>Pseudomonadati</taxon>
        <taxon>Pseudomonadota</taxon>
        <taxon>Alphaproteobacteria</taxon>
        <taxon>Sphingomonadales</taxon>
        <taxon>Sphingomonadaceae</taxon>
        <taxon>Rhizorhabdus</taxon>
    </lineage>
</organism>